<feature type="region of interest" description="Disordered" evidence="1">
    <location>
        <begin position="91"/>
        <end position="112"/>
    </location>
</feature>
<dbReference type="HOGENOM" id="CLU_1704222_0_0_1"/>
<sequence length="154" mass="16971">MKTRFGLKPFIFLSVFSSSNMMFAAKLGLAMLGIVYPCMYGLITLICLVLIQKNTVYKLIGIGLIVLYLKMLLGPSFGLEESLKECISAPDSKANSQDVDEYSSSSEDFIEGDGKIDSHGCTRENEQTSQTLDSLSNILNNHNARCRFCSGVTF</sequence>
<dbReference type="Proteomes" id="UP000002313">
    <property type="component" value="Chromosome VIII"/>
</dbReference>
<keyword evidence="2" id="KW-0812">Transmembrane</keyword>
<feature type="compositionally biased region" description="Polar residues" evidence="1">
    <location>
        <begin position="93"/>
        <end position="107"/>
    </location>
</feature>
<proteinExistence type="predicted"/>
<keyword evidence="2" id="KW-1133">Transmembrane helix</keyword>
<dbReference type="VEuPathDB" id="MicrosporidiaDB:Eint_081710"/>
<keyword evidence="4" id="KW-1185">Reference proteome</keyword>
<feature type="transmembrane region" description="Helical" evidence="2">
    <location>
        <begin position="59"/>
        <end position="79"/>
    </location>
</feature>
<dbReference type="GeneID" id="9698291"/>
<accession>E0S8R5</accession>
<dbReference type="RefSeq" id="XP_003073463.1">
    <property type="nucleotide sequence ID" value="XM_003073417.1"/>
</dbReference>
<gene>
    <name evidence="3" type="ORF">Eint_081710</name>
</gene>
<evidence type="ECO:0000313" key="3">
    <source>
        <dbReference type="EMBL" id="ADM12103.1"/>
    </source>
</evidence>
<evidence type="ECO:0000256" key="1">
    <source>
        <dbReference type="SAM" id="MobiDB-lite"/>
    </source>
</evidence>
<keyword evidence="2" id="KW-0472">Membrane</keyword>
<reference evidence="3 4" key="2">
    <citation type="journal article" date="2012" name="Proc. Natl. Acad. Sci. U.S.A.">
        <title>Gain and loss of multiple functionally related, horizontally transferred genes in the reduced genomes of two microsporidian parasites.</title>
        <authorList>
            <person name="Pombert J.-F."/>
            <person name="Selman M."/>
            <person name="Burki F."/>
            <person name="Bardell F.T."/>
            <person name="Farinelli L."/>
            <person name="Solter L.F."/>
            <person name="Whitman D.W."/>
            <person name="Weiss L.M."/>
            <person name="Corradi N."/>
            <person name="Keeling P.J."/>
        </authorList>
    </citation>
    <scope>NUCLEOTIDE SEQUENCE [LARGE SCALE GENOMIC DNA]</scope>
    <source>
        <strain evidence="3 4">ATCC 50506</strain>
    </source>
</reference>
<dbReference type="EMBL" id="CP001949">
    <property type="protein sequence ID" value="ADM12103.1"/>
    <property type="molecule type" value="Genomic_DNA"/>
</dbReference>
<dbReference type="OrthoDB" id="2195403at2759"/>
<dbReference type="AlphaFoldDB" id="E0S8R5"/>
<dbReference type="KEGG" id="ein:Eint_081710"/>
<protein>
    <submittedName>
        <fullName evidence="3">Uncharacterized protein</fullName>
    </submittedName>
</protein>
<feature type="transmembrane region" description="Helical" evidence="2">
    <location>
        <begin position="34"/>
        <end position="52"/>
    </location>
</feature>
<evidence type="ECO:0000256" key="2">
    <source>
        <dbReference type="SAM" id="Phobius"/>
    </source>
</evidence>
<reference evidence="3 4" key="1">
    <citation type="journal article" date="2010" name="Nat. Commun.">
        <title>The complete sequence of the smallest known nuclear genome from the microsporidian Encephalitozoon intestinalis.</title>
        <authorList>
            <person name="Corradi N."/>
            <person name="Pombert J.-F."/>
            <person name="Farinelli L."/>
            <person name="Didier E.S."/>
            <person name="Keeling P.J."/>
        </authorList>
    </citation>
    <scope>NUCLEOTIDE SEQUENCE [LARGE SCALE GENOMIC DNA]</scope>
    <source>
        <strain evidence="3 4">ATCC 50506</strain>
    </source>
</reference>
<organism evidence="3 4">
    <name type="scientific">Encephalitozoon intestinalis (strain ATCC 50506)</name>
    <name type="common">Microsporidian parasite</name>
    <name type="synonym">Septata intestinalis</name>
    <dbReference type="NCBI Taxonomy" id="876142"/>
    <lineage>
        <taxon>Eukaryota</taxon>
        <taxon>Fungi</taxon>
        <taxon>Fungi incertae sedis</taxon>
        <taxon>Microsporidia</taxon>
        <taxon>Unikaryonidae</taxon>
        <taxon>Encephalitozoon</taxon>
    </lineage>
</organism>
<name>E0S8R5_ENCIT</name>
<evidence type="ECO:0000313" key="4">
    <source>
        <dbReference type="Proteomes" id="UP000002313"/>
    </source>
</evidence>